<dbReference type="RefSeq" id="WP_070041964.1">
    <property type="nucleotide sequence ID" value="NZ_CABMJZ010000093.1"/>
</dbReference>
<organism evidence="7 8">
    <name type="scientific">Robinsoniella peoriensis</name>
    <dbReference type="NCBI Taxonomy" id="180332"/>
    <lineage>
        <taxon>Bacteria</taxon>
        <taxon>Bacillati</taxon>
        <taxon>Bacillota</taxon>
        <taxon>Clostridia</taxon>
        <taxon>Lachnospirales</taxon>
        <taxon>Lachnospiraceae</taxon>
        <taxon>Robinsoniella</taxon>
    </lineage>
</organism>
<evidence type="ECO:0000313" key="8">
    <source>
        <dbReference type="Proteomes" id="UP000306509"/>
    </source>
</evidence>
<dbReference type="PANTHER" id="PTHR35529:SF2">
    <property type="entry name" value="SPORULATION PROTEIN YTAF-RELATED"/>
    <property type="match status" value="1"/>
</dbReference>
<dbReference type="Pfam" id="PF02659">
    <property type="entry name" value="Mntp"/>
    <property type="match status" value="1"/>
</dbReference>
<name>A0A4U8Q145_9FIRM</name>
<protein>
    <submittedName>
        <fullName evidence="7">Putative sporulation protein YtaF</fullName>
    </submittedName>
</protein>
<dbReference type="OrthoDB" id="1679205at2"/>
<evidence type="ECO:0000259" key="6">
    <source>
        <dbReference type="PROSITE" id="PS50222"/>
    </source>
</evidence>
<proteinExistence type="predicted"/>
<dbReference type="InterPro" id="IPR003810">
    <property type="entry name" value="Mntp/YtaF"/>
</dbReference>
<evidence type="ECO:0000256" key="3">
    <source>
        <dbReference type="ARBA" id="ARBA00022989"/>
    </source>
</evidence>
<evidence type="ECO:0000256" key="2">
    <source>
        <dbReference type="ARBA" id="ARBA00022692"/>
    </source>
</evidence>
<feature type="transmembrane region" description="Helical" evidence="5">
    <location>
        <begin position="69"/>
        <end position="87"/>
    </location>
</feature>
<evidence type="ECO:0000256" key="5">
    <source>
        <dbReference type="SAM" id="Phobius"/>
    </source>
</evidence>
<keyword evidence="1" id="KW-1003">Cell membrane</keyword>
<sequence length="207" mass="22604">MHFLSAFLFAISANLDNLTIGVAYGIKRIKIEPESNLVIACITAIGTFLSMSLGSLFTEIISTETANLIGSSILVFVGGLFIAEFIWKEFIKDRVKVGSEEKLEKDKNWLKKSMEEGDKDGSGNIDMREAVTLAFALTVNNIGLGIAGSITGLSVFWTSVFTLLVSYMFISAGQRFGRGCLSRLFGKYATVVSGLIIFSMGIYEMFV</sequence>
<evidence type="ECO:0000256" key="1">
    <source>
        <dbReference type="ARBA" id="ARBA00022475"/>
    </source>
</evidence>
<feature type="transmembrane region" description="Helical" evidence="5">
    <location>
        <begin position="6"/>
        <end position="25"/>
    </location>
</feature>
<keyword evidence="8" id="KW-1185">Reference proteome</keyword>
<keyword evidence="4 5" id="KW-0472">Membrane</keyword>
<gene>
    <name evidence="7" type="ORF">DSM106044_05356</name>
</gene>
<dbReference type="AlphaFoldDB" id="A0A4U8Q145"/>
<comment type="caution">
    <text evidence="7">The sequence shown here is derived from an EMBL/GenBank/DDBJ whole genome shotgun (WGS) entry which is preliminary data.</text>
</comment>
<keyword evidence="2 5" id="KW-0812">Transmembrane</keyword>
<feature type="domain" description="EF-hand" evidence="6">
    <location>
        <begin position="105"/>
        <end position="140"/>
    </location>
</feature>
<dbReference type="PROSITE" id="PS50222">
    <property type="entry name" value="EF_HAND_2"/>
    <property type="match status" value="1"/>
</dbReference>
<dbReference type="STRING" id="180332.GCA_000797495_01721"/>
<dbReference type="PANTHER" id="PTHR35529">
    <property type="entry name" value="MANGANESE EFFLUX PUMP MNTP-RELATED"/>
    <property type="match status" value="1"/>
</dbReference>
<evidence type="ECO:0000313" key="7">
    <source>
        <dbReference type="EMBL" id="TLC97988.1"/>
    </source>
</evidence>
<accession>A0A4U8Q145</accession>
<dbReference type="GO" id="GO:0005509">
    <property type="term" value="F:calcium ion binding"/>
    <property type="evidence" value="ECO:0007669"/>
    <property type="project" value="InterPro"/>
</dbReference>
<feature type="transmembrane region" description="Helical" evidence="5">
    <location>
        <begin position="185"/>
        <end position="203"/>
    </location>
</feature>
<reference evidence="7 8" key="1">
    <citation type="journal article" date="2019" name="Anaerobe">
        <title>Detection of Robinsoniella peoriensis in multiple bone samples of a trauma patient.</title>
        <authorList>
            <person name="Schrottner P."/>
            <person name="Hartwich K."/>
            <person name="Bunk B."/>
            <person name="Schober I."/>
            <person name="Helbig S."/>
            <person name="Rudolph W.W."/>
            <person name="Gunzer F."/>
        </authorList>
    </citation>
    <scope>NUCLEOTIDE SEQUENCE [LARGE SCALE GENOMIC DNA]</scope>
    <source>
        <strain evidence="7 8">DSM 106044</strain>
    </source>
</reference>
<evidence type="ECO:0000256" key="4">
    <source>
        <dbReference type="ARBA" id="ARBA00023136"/>
    </source>
</evidence>
<feature type="transmembrane region" description="Helical" evidence="5">
    <location>
        <begin position="37"/>
        <end position="57"/>
    </location>
</feature>
<keyword evidence="3 5" id="KW-1133">Transmembrane helix</keyword>
<dbReference type="EMBL" id="QGQD01000107">
    <property type="protein sequence ID" value="TLC97988.1"/>
    <property type="molecule type" value="Genomic_DNA"/>
</dbReference>
<dbReference type="InterPro" id="IPR002048">
    <property type="entry name" value="EF_hand_dom"/>
</dbReference>
<dbReference type="Proteomes" id="UP000306509">
    <property type="component" value="Unassembled WGS sequence"/>
</dbReference>